<keyword evidence="8" id="KW-1185">Reference proteome</keyword>
<evidence type="ECO:0000313" key="7">
    <source>
        <dbReference type="EMBL" id="MFC5496663.1"/>
    </source>
</evidence>
<comment type="caution">
    <text evidence="7">The sequence shown here is derived from an EMBL/GenBank/DDBJ whole genome shotgun (WGS) entry which is preliminary data.</text>
</comment>
<accession>A0ABW0NAQ2</accession>
<dbReference type="Pfam" id="PF00072">
    <property type="entry name" value="Response_reg"/>
    <property type="match status" value="1"/>
</dbReference>
<keyword evidence="2" id="KW-0238">DNA-binding</keyword>
<reference evidence="8" key="1">
    <citation type="journal article" date="2019" name="Int. J. Syst. Evol. Microbiol.">
        <title>The Global Catalogue of Microorganisms (GCM) 10K type strain sequencing project: providing services to taxonomists for standard genome sequencing and annotation.</title>
        <authorList>
            <consortium name="The Broad Institute Genomics Platform"/>
            <consortium name="The Broad Institute Genome Sequencing Center for Infectious Disease"/>
            <person name="Wu L."/>
            <person name="Ma J."/>
        </authorList>
    </citation>
    <scope>NUCLEOTIDE SEQUENCE [LARGE SCALE GENOMIC DNA]</scope>
    <source>
        <strain evidence="8">CCUG 57401</strain>
    </source>
</reference>
<dbReference type="InterPro" id="IPR036388">
    <property type="entry name" value="WH-like_DNA-bd_sf"/>
</dbReference>
<dbReference type="PROSITE" id="PS50043">
    <property type="entry name" value="HTH_LUXR_2"/>
    <property type="match status" value="1"/>
</dbReference>
<keyword evidence="3" id="KW-0804">Transcription</keyword>
<dbReference type="PANTHER" id="PTHR44688:SF16">
    <property type="entry name" value="DNA-BINDING TRANSCRIPTIONAL ACTIVATOR DEVR_DOSR"/>
    <property type="match status" value="1"/>
</dbReference>
<evidence type="ECO:0000259" key="6">
    <source>
        <dbReference type="PROSITE" id="PS50110"/>
    </source>
</evidence>
<dbReference type="PANTHER" id="PTHR44688">
    <property type="entry name" value="DNA-BINDING TRANSCRIPTIONAL ACTIVATOR DEVR_DOSR"/>
    <property type="match status" value="1"/>
</dbReference>
<evidence type="ECO:0000313" key="8">
    <source>
        <dbReference type="Proteomes" id="UP001596037"/>
    </source>
</evidence>
<dbReference type="EMBL" id="JBHSMF010000002">
    <property type="protein sequence ID" value="MFC5496663.1"/>
    <property type="molecule type" value="Genomic_DNA"/>
</dbReference>
<name>A0ABW0NAQ2_9BURK</name>
<organism evidence="7 8">
    <name type="scientific">Caenimonas terrae</name>
    <dbReference type="NCBI Taxonomy" id="696074"/>
    <lineage>
        <taxon>Bacteria</taxon>
        <taxon>Pseudomonadati</taxon>
        <taxon>Pseudomonadota</taxon>
        <taxon>Betaproteobacteria</taxon>
        <taxon>Burkholderiales</taxon>
        <taxon>Comamonadaceae</taxon>
        <taxon>Caenimonas</taxon>
    </lineage>
</organism>
<evidence type="ECO:0000256" key="1">
    <source>
        <dbReference type="ARBA" id="ARBA00023015"/>
    </source>
</evidence>
<sequence>MPGAGPDPRPSLVFIVDEDEAVRQTLTSLLGQEGRQAIAFGSGQEFLAAERPPQPACLVTEARLPDKDGLELQYALSDRGDPIPIIFIARDGDVRTSVRAMKAGAIDFLTKPVDEPELLAAVRLALQRDEVQRRERERLGELRRRIASLSPREREVMRRVVRGVLNKKIAIELGIAEITVKVHRRHMMDKMGAQSLAHLVRMVDRAEPEPD</sequence>
<feature type="domain" description="HTH luxR-type" evidence="5">
    <location>
        <begin position="142"/>
        <end position="207"/>
    </location>
</feature>
<dbReference type="Gene3D" id="3.40.50.2300">
    <property type="match status" value="1"/>
</dbReference>
<dbReference type="PRINTS" id="PR00038">
    <property type="entry name" value="HTHLUXR"/>
</dbReference>
<dbReference type="RefSeq" id="WP_376848676.1">
    <property type="nucleotide sequence ID" value="NZ_JBHSMF010000002.1"/>
</dbReference>
<evidence type="ECO:0000259" key="5">
    <source>
        <dbReference type="PROSITE" id="PS50043"/>
    </source>
</evidence>
<dbReference type="PROSITE" id="PS00622">
    <property type="entry name" value="HTH_LUXR_1"/>
    <property type="match status" value="1"/>
</dbReference>
<dbReference type="Gene3D" id="1.10.10.10">
    <property type="entry name" value="Winged helix-like DNA-binding domain superfamily/Winged helix DNA-binding domain"/>
    <property type="match status" value="1"/>
</dbReference>
<dbReference type="InterPro" id="IPR000792">
    <property type="entry name" value="Tscrpt_reg_LuxR_C"/>
</dbReference>
<protein>
    <submittedName>
        <fullName evidence="7">Response regulator transcription factor</fullName>
    </submittedName>
</protein>
<dbReference type="SMART" id="SM00421">
    <property type="entry name" value="HTH_LUXR"/>
    <property type="match status" value="1"/>
</dbReference>
<gene>
    <name evidence="7" type="ORF">ACFPOE_03880</name>
</gene>
<dbReference type="InterPro" id="IPR001789">
    <property type="entry name" value="Sig_transdc_resp-reg_receiver"/>
</dbReference>
<dbReference type="PROSITE" id="PS50110">
    <property type="entry name" value="RESPONSE_REGULATORY"/>
    <property type="match status" value="1"/>
</dbReference>
<dbReference type="Pfam" id="PF00196">
    <property type="entry name" value="GerE"/>
    <property type="match status" value="1"/>
</dbReference>
<comment type="caution">
    <text evidence="4">Lacks conserved residue(s) required for the propagation of feature annotation.</text>
</comment>
<evidence type="ECO:0000256" key="2">
    <source>
        <dbReference type="ARBA" id="ARBA00023125"/>
    </source>
</evidence>
<feature type="domain" description="Response regulatory" evidence="6">
    <location>
        <begin position="12"/>
        <end position="126"/>
    </location>
</feature>
<evidence type="ECO:0000256" key="4">
    <source>
        <dbReference type="PROSITE-ProRule" id="PRU00169"/>
    </source>
</evidence>
<evidence type="ECO:0000256" key="3">
    <source>
        <dbReference type="ARBA" id="ARBA00023163"/>
    </source>
</evidence>
<dbReference type="SMART" id="SM00448">
    <property type="entry name" value="REC"/>
    <property type="match status" value="1"/>
</dbReference>
<dbReference type="Proteomes" id="UP001596037">
    <property type="component" value="Unassembled WGS sequence"/>
</dbReference>
<dbReference type="CDD" id="cd06170">
    <property type="entry name" value="LuxR_C_like"/>
    <property type="match status" value="1"/>
</dbReference>
<keyword evidence="1" id="KW-0805">Transcription regulation</keyword>
<dbReference type="SUPFAM" id="SSF52172">
    <property type="entry name" value="CheY-like"/>
    <property type="match status" value="1"/>
</dbReference>
<dbReference type="InterPro" id="IPR011006">
    <property type="entry name" value="CheY-like_superfamily"/>
</dbReference>
<proteinExistence type="predicted"/>